<accession>A0A3D4SVU0</accession>
<sequence length="261" mass="28131">MTGEPHAAPSVTATELELTAEEGSVFGPVSFTLGATGLTAITGPGESGRTALSLVISGRMKPSGGTVEVLGMTAPAQIRRHVALAGVDQLDELPRSVRVRDILTENKAWSRPWYRLTSRATREELAAACAPVFGDRDLPPLDAWVSDLTSLDRLLLRISLSLRPSHPGRSADGRDIRMLVMDDLEQVREHHDRAVLVHLLARMAGDMPVIVNTVNPLPPDAPAHTVVQLGEDPSHLQPVHTGWDDPPTAVLPTTTSENREN</sequence>
<dbReference type="Gene3D" id="3.40.50.300">
    <property type="entry name" value="P-loop containing nucleotide triphosphate hydrolases"/>
    <property type="match status" value="1"/>
</dbReference>
<dbReference type="CDD" id="cd00267">
    <property type="entry name" value="ABC_ATPase"/>
    <property type="match status" value="1"/>
</dbReference>
<proteinExistence type="predicted"/>
<evidence type="ECO:0000256" key="1">
    <source>
        <dbReference type="SAM" id="MobiDB-lite"/>
    </source>
</evidence>
<evidence type="ECO:0000313" key="3">
    <source>
        <dbReference type="Proteomes" id="UP000261739"/>
    </source>
</evidence>
<dbReference type="RefSeq" id="WP_273050932.1">
    <property type="nucleotide sequence ID" value="NZ_DAITTW010000015.1"/>
</dbReference>
<keyword evidence="2" id="KW-0547">Nucleotide-binding</keyword>
<gene>
    <name evidence="2" type="ORF">DIW82_00985</name>
</gene>
<dbReference type="STRING" id="863239.GCA_000213935_01221"/>
<reference evidence="2 3" key="1">
    <citation type="journal article" date="2018" name="Nat. Biotechnol.">
        <title>A standardized bacterial taxonomy based on genome phylogeny substantially revises the tree of life.</title>
        <authorList>
            <person name="Parks D.H."/>
            <person name="Chuvochina M."/>
            <person name="Waite D.W."/>
            <person name="Rinke C."/>
            <person name="Skarshewski A."/>
            <person name="Chaumeil P.A."/>
            <person name="Hugenholtz P."/>
        </authorList>
    </citation>
    <scope>NUCLEOTIDE SEQUENCE [LARGE SCALE GENOMIC DNA]</scope>
    <source>
        <strain evidence="2">UBA11247</strain>
    </source>
</reference>
<dbReference type="AlphaFoldDB" id="A0A3D4SVU0"/>
<protein>
    <submittedName>
        <fullName evidence="2">ABC transporter ATP-binding protein</fullName>
    </submittedName>
</protein>
<feature type="compositionally biased region" description="Polar residues" evidence="1">
    <location>
        <begin position="251"/>
        <end position="261"/>
    </location>
</feature>
<name>A0A3D4SVU0_9CORY</name>
<dbReference type="Proteomes" id="UP000261739">
    <property type="component" value="Unassembled WGS sequence"/>
</dbReference>
<feature type="region of interest" description="Disordered" evidence="1">
    <location>
        <begin position="237"/>
        <end position="261"/>
    </location>
</feature>
<dbReference type="GO" id="GO:0005524">
    <property type="term" value="F:ATP binding"/>
    <property type="evidence" value="ECO:0007669"/>
    <property type="project" value="UniProtKB-KW"/>
</dbReference>
<comment type="caution">
    <text evidence="2">The sequence shown here is derived from an EMBL/GenBank/DDBJ whole genome shotgun (WGS) entry which is preliminary data.</text>
</comment>
<evidence type="ECO:0000313" key="2">
    <source>
        <dbReference type="EMBL" id="HCT13394.1"/>
    </source>
</evidence>
<dbReference type="EMBL" id="DQID01000022">
    <property type="protein sequence ID" value="HCT13394.1"/>
    <property type="molecule type" value="Genomic_DNA"/>
</dbReference>
<dbReference type="SUPFAM" id="SSF52540">
    <property type="entry name" value="P-loop containing nucleoside triphosphate hydrolases"/>
    <property type="match status" value="1"/>
</dbReference>
<organism evidence="2 3">
    <name type="scientific">Corynebacterium nuruki</name>
    <dbReference type="NCBI Taxonomy" id="1032851"/>
    <lineage>
        <taxon>Bacteria</taxon>
        <taxon>Bacillati</taxon>
        <taxon>Actinomycetota</taxon>
        <taxon>Actinomycetes</taxon>
        <taxon>Mycobacteriales</taxon>
        <taxon>Corynebacteriaceae</taxon>
        <taxon>Corynebacterium</taxon>
    </lineage>
</organism>
<keyword evidence="2" id="KW-0067">ATP-binding</keyword>
<dbReference type="InterPro" id="IPR027417">
    <property type="entry name" value="P-loop_NTPase"/>
</dbReference>